<organism evidence="1">
    <name type="scientific">marine metagenome</name>
    <dbReference type="NCBI Taxonomy" id="408172"/>
    <lineage>
        <taxon>unclassified sequences</taxon>
        <taxon>metagenomes</taxon>
        <taxon>ecological metagenomes</taxon>
    </lineage>
</organism>
<accession>A0A382CW54</accession>
<evidence type="ECO:0000313" key="1">
    <source>
        <dbReference type="EMBL" id="SVB29761.1"/>
    </source>
</evidence>
<dbReference type="AlphaFoldDB" id="A0A382CW54"/>
<sequence length="174" mass="20108">MELKHKDCFLGALIRVFELAPITHEVHLVWNYVNIFSSTRGTNRFKALVLTFDYLRKFKRVKQLNIQLPPLKVLEKWLLSSRFLSNESLEQLIADLPKSEKTSIETVLEWSKEVNRMVKATVFDLPPISGSLKAMNFLNPHADLVVISNTPLDTLQREWSENNIEKNVLYIGGQ</sequence>
<protein>
    <submittedName>
        <fullName evidence="1">Uncharacterized protein</fullName>
    </submittedName>
</protein>
<feature type="non-terminal residue" evidence="1">
    <location>
        <position position="174"/>
    </location>
</feature>
<dbReference type="EMBL" id="UINC01036183">
    <property type="protein sequence ID" value="SVB29761.1"/>
    <property type="molecule type" value="Genomic_DNA"/>
</dbReference>
<name>A0A382CW54_9ZZZZ</name>
<gene>
    <name evidence="1" type="ORF">METZ01_LOCUS182615</name>
</gene>
<proteinExistence type="predicted"/>
<reference evidence="1" key="1">
    <citation type="submission" date="2018-05" db="EMBL/GenBank/DDBJ databases">
        <authorList>
            <person name="Lanie J.A."/>
            <person name="Ng W.-L."/>
            <person name="Kazmierczak K.M."/>
            <person name="Andrzejewski T.M."/>
            <person name="Davidsen T.M."/>
            <person name="Wayne K.J."/>
            <person name="Tettelin H."/>
            <person name="Glass J.I."/>
            <person name="Rusch D."/>
            <person name="Podicherti R."/>
            <person name="Tsui H.-C.T."/>
            <person name="Winkler M.E."/>
        </authorList>
    </citation>
    <scope>NUCLEOTIDE SEQUENCE</scope>
</reference>